<gene>
    <name evidence="1" type="ORF">SHEWBE_4380</name>
</gene>
<organism evidence="1 2">
    <name type="scientific">Shewanella benthica</name>
    <dbReference type="NCBI Taxonomy" id="43661"/>
    <lineage>
        <taxon>Bacteria</taxon>
        <taxon>Pseudomonadati</taxon>
        <taxon>Pseudomonadota</taxon>
        <taxon>Gammaproteobacteria</taxon>
        <taxon>Alteromonadales</taxon>
        <taxon>Shewanellaceae</taxon>
        <taxon>Shewanella</taxon>
    </lineage>
</organism>
<evidence type="ECO:0000313" key="1">
    <source>
        <dbReference type="EMBL" id="SQH78340.1"/>
    </source>
</evidence>
<sequence>MGAYRPIYTLDVEYLKYLSLTRYLGGVFFWAGDIISKSWPGFN</sequence>
<protein>
    <submittedName>
        <fullName evidence="1">Uncharacterized protein</fullName>
    </submittedName>
</protein>
<dbReference type="Proteomes" id="UP000250123">
    <property type="component" value="Chromosome SHEWBE"/>
</dbReference>
<evidence type="ECO:0000313" key="2">
    <source>
        <dbReference type="Proteomes" id="UP000250123"/>
    </source>
</evidence>
<dbReference type="AlphaFoldDB" id="A0A330MBE5"/>
<dbReference type="KEGG" id="sbk:SHEWBE_4380"/>
<accession>A0A330MBE5</accession>
<proteinExistence type="predicted"/>
<name>A0A330MBE5_9GAMM</name>
<dbReference type="EMBL" id="LS483452">
    <property type="protein sequence ID" value="SQH78340.1"/>
    <property type="molecule type" value="Genomic_DNA"/>
</dbReference>
<reference evidence="2" key="1">
    <citation type="submission" date="2018-06" db="EMBL/GenBank/DDBJ databases">
        <authorList>
            <person name="Cea G.-C."/>
            <person name="William W."/>
        </authorList>
    </citation>
    <scope>NUCLEOTIDE SEQUENCE [LARGE SCALE GENOMIC DNA]</scope>
    <source>
        <strain evidence="2">DB21MT-2</strain>
    </source>
</reference>